<evidence type="ECO:0000259" key="2">
    <source>
        <dbReference type="PROSITE" id="PS51840"/>
    </source>
</evidence>
<evidence type="ECO:0000313" key="3">
    <source>
        <dbReference type="Proteomes" id="UP000087171"/>
    </source>
</evidence>
<reference evidence="3" key="1">
    <citation type="journal article" date="2013" name="Nat. Biotechnol.">
        <title>Draft genome sequence of chickpea (Cicer arietinum) provides a resource for trait improvement.</title>
        <authorList>
            <person name="Varshney R.K."/>
            <person name="Song C."/>
            <person name="Saxena R.K."/>
            <person name="Azam S."/>
            <person name="Yu S."/>
            <person name="Sharpe A.G."/>
            <person name="Cannon S."/>
            <person name="Baek J."/>
            <person name="Rosen B.D."/>
            <person name="Tar'an B."/>
            <person name="Millan T."/>
            <person name="Zhang X."/>
            <person name="Ramsay L.D."/>
            <person name="Iwata A."/>
            <person name="Wang Y."/>
            <person name="Nelson W."/>
            <person name="Farmer A.D."/>
            <person name="Gaur P.M."/>
            <person name="Soderlund C."/>
            <person name="Penmetsa R.V."/>
            <person name="Xu C."/>
            <person name="Bharti A.K."/>
            <person name="He W."/>
            <person name="Winter P."/>
            <person name="Zhao S."/>
            <person name="Hane J.K."/>
            <person name="Carrasquilla-Garcia N."/>
            <person name="Condie J.A."/>
            <person name="Upadhyaya H.D."/>
            <person name="Luo M.C."/>
            <person name="Thudi M."/>
            <person name="Gowda C.L."/>
            <person name="Singh N.P."/>
            <person name="Lichtenzveig J."/>
            <person name="Gali K.K."/>
            <person name="Rubio J."/>
            <person name="Nadarajan N."/>
            <person name="Dolezel J."/>
            <person name="Bansal K.C."/>
            <person name="Xu X."/>
            <person name="Edwards D."/>
            <person name="Zhang G."/>
            <person name="Kahl G."/>
            <person name="Gil J."/>
            <person name="Singh K.B."/>
            <person name="Datta S.K."/>
            <person name="Jackson S.A."/>
            <person name="Wang J."/>
            <person name="Cook D.R."/>
        </authorList>
    </citation>
    <scope>NUCLEOTIDE SEQUENCE [LARGE SCALE GENOMIC DNA]</scope>
    <source>
        <strain evidence="3">cv. CDC Frontier</strain>
    </source>
</reference>
<dbReference type="InterPro" id="IPR019448">
    <property type="entry name" value="NT-C2"/>
</dbReference>
<dbReference type="RefSeq" id="XP_004498848.1">
    <property type="nucleotide sequence ID" value="XM_004498791.3"/>
</dbReference>
<dbReference type="Proteomes" id="UP000087171">
    <property type="component" value="Chromosome Ca4"/>
</dbReference>
<dbReference type="Pfam" id="PF21745">
    <property type="entry name" value="PMI1_PMIR1-2_C"/>
    <property type="match status" value="2"/>
</dbReference>
<accession>A0A1S2Y3R9</accession>
<feature type="domain" description="C2 NT-type" evidence="2">
    <location>
        <begin position="99"/>
        <end position="247"/>
    </location>
</feature>
<proteinExistence type="predicted"/>
<dbReference type="PROSITE" id="PS51840">
    <property type="entry name" value="C2_NT"/>
    <property type="match status" value="1"/>
</dbReference>
<name>A0A1S2Y3R9_CICAR</name>
<protein>
    <submittedName>
        <fullName evidence="4">Protein PLASTID MOVEMENT IMPAIRED 1-RELATED 1-like</fullName>
    </submittedName>
</protein>
<keyword evidence="3" id="KW-1185">Reference proteome</keyword>
<evidence type="ECO:0000313" key="4">
    <source>
        <dbReference type="RefSeq" id="XP_004498848.1"/>
    </source>
</evidence>
<dbReference type="PANTHER" id="PTHR33414">
    <property type="entry name" value="PROTEIN PLASTID MOVEMENT IMPAIRED 1-RELATED 1"/>
    <property type="match status" value="1"/>
</dbReference>
<feature type="region of interest" description="Disordered" evidence="1">
    <location>
        <begin position="342"/>
        <end position="361"/>
    </location>
</feature>
<evidence type="ECO:0000256" key="1">
    <source>
        <dbReference type="SAM" id="MobiDB-lite"/>
    </source>
</evidence>
<dbReference type="InterPro" id="IPR048972">
    <property type="entry name" value="PMI1_PMIR1-2_C"/>
</dbReference>
<organism evidence="3 4">
    <name type="scientific">Cicer arietinum</name>
    <name type="common">Chickpea</name>
    <name type="synonym">Garbanzo</name>
    <dbReference type="NCBI Taxonomy" id="3827"/>
    <lineage>
        <taxon>Eukaryota</taxon>
        <taxon>Viridiplantae</taxon>
        <taxon>Streptophyta</taxon>
        <taxon>Embryophyta</taxon>
        <taxon>Tracheophyta</taxon>
        <taxon>Spermatophyta</taxon>
        <taxon>Magnoliopsida</taxon>
        <taxon>eudicotyledons</taxon>
        <taxon>Gunneridae</taxon>
        <taxon>Pentapetalae</taxon>
        <taxon>rosids</taxon>
        <taxon>fabids</taxon>
        <taxon>Fabales</taxon>
        <taxon>Fabaceae</taxon>
        <taxon>Papilionoideae</taxon>
        <taxon>50 kb inversion clade</taxon>
        <taxon>NPAAA clade</taxon>
        <taxon>Hologalegina</taxon>
        <taxon>IRL clade</taxon>
        <taxon>Cicereae</taxon>
        <taxon>Cicer</taxon>
    </lineage>
</organism>
<reference evidence="4" key="2">
    <citation type="submission" date="2025-08" db="UniProtKB">
        <authorList>
            <consortium name="RefSeq"/>
        </authorList>
    </citation>
    <scope>IDENTIFICATION</scope>
    <source>
        <tissue evidence="4">Etiolated seedlings</tissue>
    </source>
</reference>
<dbReference type="AlphaFoldDB" id="A0A1S2Y3R9"/>
<feature type="region of interest" description="Disordered" evidence="1">
    <location>
        <begin position="1"/>
        <end position="23"/>
    </location>
</feature>
<gene>
    <name evidence="4" type="primary">LOC101492319</name>
</gene>
<dbReference type="KEGG" id="cam:101492319"/>
<dbReference type="PANTHER" id="PTHR33414:SF10">
    <property type="entry name" value="PROTEIN PLASTID MOVEMENT IMPAIRED 1-RELATED 2"/>
    <property type="match status" value="1"/>
</dbReference>
<dbReference type="OrthoDB" id="2019483at2759"/>
<dbReference type="PaxDb" id="3827-XP_004498848.1"/>
<dbReference type="InterPro" id="IPR039614">
    <property type="entry name" value="PMI1-like"/>
</dbReference>
<sequence length="1038" mass="116468">MMMMMMKPKFECENKDNGDGDGKELLRDIEELSKALYLDNTSFKPSTLSSVDNRSKSAEKARLSKSQLNSTPRFVSEDLLLGDKKLSSKWNWKKPLKALRHIGSQKFVCCFNLHVHSIDGLPLDFDGIGLCVQWKRKNIILQTCPSRVFQGATEFDETLTHRCSVYGSSTASGRSVKYDSKCFLIHTSVVGEPEHNIGKHHVDLTRLLPLSLEELWGDKNSGKWSTRFRLAGKALGASLNVSFSYQVMKDELIGFGSNNVNDLNRSSRDSVVGFGPSNSDIKLRQAGCFPCELQHNGSILRSHSDDVVLSNEAMLIPGSGFSKSITFLYQKLDEENFSHSTWADSEHLGPPESSQGSNLYESDETEFSFSEGVETLEGDSLELDLTGIQKVDLSAIEIINVDEIIKDDDMFVDQIKRCDSLDTVCSSCVNEKEMADNSKHKLSMSCVNLSCMKIDDLVPETSEFLDQEHYLSVKSNYKMAKKSHSLDDIIDSVASDFLKSLALESDSFRSSCDGDPLSPREQLLRQFEKEVLASGKFTFDFDEVEEELREDAIGLNCEDCAMDSGLCLISGAAEEGYARENQSLIERRKAKILEDLETDSLMQQWGLDERDFENSPKTWSGGFGSPIELSDEEPYILPPIGEELGSFVQTKSGGFLRSMCPSLFRNAKNCGNLIIHASNPVILPVKMGNDILEILQHMASDRVEKLYDFIFKLMPLQDITGKSIKHVVQNADTNKEAPGRQESWQHVLFEEFQCSYLTDKNKCLDSLSLEAIAPMTINKIESLLIEGLRIQSGMSNEEAPTLERHYGEINNDLDGLMGLSVKLDQWLRLDSGIIQGEHNLEQILKILKAHNSKITELENEGLKNAAEKAKIDCRKRRYFENNITVAYTIQHRDPLRNYEAVGVPMLVLSQVERVDINAMEKDDSDFVEDADIDEETPQSRFKIKEIHLAGVLAKGGNRQVWGSASQQQSGLRWLLACGLCNSTVNHSSSKSKEIIVRPSSLFTNKLMNQDILWSISCVNSNMKNNNAYIRNPDIIFPK</sequence>
<dbReference type="eggNOG" id="ENOG502RCB9">
    <property type="taxonomic scope" value="Eukaryota"/>
</dbReference>
<dbReference type="Pfam" id="PF10358">
    <property type="entry name" value="NT-C2"/>
    <property type="match status" value="1"/>
</dbReference>
<dbReference type="STRING" id="3827.A0A1S2Y3R9"/>
<feature type="compositionally biased region" description="Basic and acidic residues" evidence="1">
    <location>
        <begin position="8"/>
        <end position="23"/>
    </location>
</feature>
<dbReference type="GeneID" id="101492319"/>